<dbReference type="Pfam" id="PF01466">
    <property type="entry name" value="Skp1"/>
    <property type="match status" value="1"/>
</dbReference>
<dbReference type="Gene3D" id="3.30.710.10">
    <property type="entry name" value="Potassium Channel Kv1.1, Chain A"/>
    <property type="match status" value="1"/>
</dbReference>
<gene>
    <name evidence="4" type="primary">LOC104210500</name>
</gene>
<dbReference type="RefSeq" id="XP_009757713.1">
    <property type="nucleotide sequence ID" value="XM_009759411.1"/>
</dbReference>
<evidence type="ECO:0000313" key="3">
    <source>
        <dbReference type="Proteomes" id="UP000189701"/>
    </source>
</evidence>
<dbReference type="eggNOG" id="KOG1724">
    <property type="taxonomic scope" value="Eukaryota"/>
</dbReference>
<dbReference type="AlphaFoldDB" id="A0A1U7UU29"/>
<dbReference type="PANTHER" id="PTHR11165">
    <property type="entry name" value="SKP1"/>
    <property type="match status" value="1"/>
</dbReference>
<reference evidence="4" key="2">
    <citation type="submission" date="2025-08" db="UniProtKB">
        <authorList>
            <consortium name="RefSeq"/>
        </authorList>
    </citation>
    <scope>IDENTIFICATION</scope>
    <source>
        <tissue evidence="4">Leaf</tissue>
    </source>
</reference>
<dbReference type="Proteomes" id="UP000189701">
    <property type="component" value="Unplaced"/>
</dbReference>
<evidence type="ECO:0000259" key="2">
    <source>
        <dbReference type="Pfam" id="PF01466"/>
    </source>
</evidence>
<sequence length="181" mass="21225">MDSKIKDDLLGHHITRSLIFICESTWIIEFGDDPSDLQHKGREVQNTETERKRERTKICFPVGIPVLLSSTFRKSWPQFASISALFSSDIKNFEDIKIFDKKFVNTSFKNLFEVLFFANYLSIKGLFEFLCQTIADRIKNKSVKAVRKIFNVTNDYTEEEEVKVYEKNKWAFEGERDESVD</sequence>
<keyword evidence="3" id="KW-1185">Reference proteome</keyword>
<dbReference type="GO" id="GO:0006511">
    <property type="term" value="P:ubiquitin-dependent protein catabolic process"/>
    <property type="evidence" value="ECO:0007669"/>
    <property type="project" value="InterPro"/>
</dbReference>
<dbReference type="STRING" id="4096.A0A1U7UU29"/>
<proteinExistence type="predicted"/>
<dbReference type="InterPro" id="IPR016072">
    <property type="entry name" value="Skp1_comp_dimer"/>
</dbReference>
<feature type="domain" description="SKP1 component dimerisation" evidence="2">
    <location>
        <begin position="124"/>
        <end position="171"/>
    </location>
</feature>
<dbReference type="InterPro" id="IPR011333">
    <property type="entry name" value="SKP1/BTB/POZ_sf"/>
</dbReference>
<comment type="pathway">
    <text evidence="1">Protein modification; protein ubiquitination.</text>
</comment>
<evidence type="ECO:0000313" key="4">
    <source>
        <dbReference type="RefSeq" id="XP_009757713.1"/>
    </source>
</evidence>
<dbReference type="InterPro" id="IPR016897">
    <property type="entry name" value="SKP1"/>
</dbReference>
<dbReference type="InterPro" id="IPR036296">
    <property type="entry name" value="SKP1-like_dim_sf"/>
</dbReference>
<accession>A0A1U7UU29</accession>
<reference evidence="3" key="1">
    <citation type="journal article" date="2013" name="Genome Biol.">
        <title>Reference genomes and transcriptomes of Nicotiana sylvestris and Nicotiana tomentosiformis.</title>
        <authorList>
            <person name="Sierro N."/>
            <person name="Battey J.N."/>
            <person name="Ouadi S."/>
            <person name="Bovet L."/>
            <person name="Goepfert S."/>
            <person name="Bakaher N."/>
            <person name="Peitsch M.C."/>
            <person name="Ivanov N.V."/>
        </authorList>
    </citation>
    <scope>NUCLEOTIDE SEQUENCE [LARGE SCALE GENOMIC DNA]</scope>
</reference>
<organism evidence="3 4">
    <name type="scientific">Nicotiana sylvestris</name>
    <name type="common">Wood tobacco</name>
    <name type="synonym">South American tobacco</name>
    <dbReference type="NCBI Taxonomy" id="4096"/>
    <lineage>
        <taxon>Eukaryota</taxon>
        <taxon>Viridiplantae</taxon>
        <taxon>Streptophyta</taxon>
        <taxon>Embryophyta</taxon>
        <taxon>Tracheophyta</taxon>
        <taxon>Spermatophyta</taxon>
        <taxon>Magnoliopsida</taxon>
        <taxon>eudicotyledons</taxon>
        <taxon>Gunneridae</taxon>
        <taxon>Pentapetalae</taxon>
        <taxon>asterids</taxon>
        <taxon>lamiids</taxon>
        <taxon>Solanales</taxon>
        <taxon>Solanaceae</taxon>
        <taxon>Nicotianoideae</taxon>
        <taxon>Nicotianeae</taxon>
        <taxon>Nicotiana</taxon>
    </lineage>
</organism>
<protein>
    <submittedName>
        <fullName evidence="4">Suppressor of kinetochore protein 1-like</fullName>
    </submittedName>
</protein>
<evidence type="ECO:0000256" key="1">
    <source>
        <dbReference type="ARBA" id="ARBA00004906"/>
    </source>
</evidence>
<name>A0A1U7UU29_NICSY</name>
<dbReference type="SUPFAM" id="SSF81382">
    <property type="entry name" value="Skp1 dimerisation domain-like"/>
    <property type="match status" value="1"/>
</dbReference>